<dbReference type="EMBL" id="GG662629">
    <property type="protein sequence ID" value="EAS00065.3"/>
    <property type="molecule type" value="Genomic_DNA"/>
</dbReference>
<organism evidence="2 3">
    <name type="scientific">Tetrahymena thermophila (strain SB210)</name>
    <dbReference type="NCBI Taxonomy" id="312017"/>
    <lineage>
        <taxon>Eukaryota</taxon>
        <taxon>Sar</taxon>
        <taxon>Alveolata</taxon>
        <taxon>Ciliophora</taxon>
        <taxon>Intramacronucleata</taxon>
        <taxon>Oligohymenophorea</taxon>
        <taxon>Hymenostomatida</taxon>
        <taxon>Tetrahymenina</taxon>
        <taxon>Tetrahymenidae</taxon>
        <taxon>Tetrahymena</taxon>
    </lineage>
</organism>
<keyword evidence="1" id="KW-1133">Transmembrane helix</keyword>
<feature type="transmembrane region" description="Helical" evidence="1">
    <location>
        <begin position="308"/>
        <end position="329"/>
    </location>
</feature>
<evidence type="ECO:0000313" key="3">
    <source>
        <dbReference type="Proteomes" id="UP000009168"/>
    </source>
</evidence>
<evidence type="ECO:0000313" key="2">
    <source>
        <dbReference type="EMBL" id="EAS00065.3"/>
    </source>
</evidence>
<keyword evidence="1 2" id="KW-0812">Transmembrane</keyword>
<reference evidence="3" key="1">
    <citation type="journal article" date="2006" name="PLoS Biol.">
        <title>Macronuclear genome sequence of the ciliate Tetrahymena thermophila, a model eukaryote.</title>
        <authorList>
            <person name="Eisen J.A."/>
            <person name="Coyne R.S."/>
            <person name="Wu M."/>
            <person name="Wu D."/>
            <person name="Thiagarajan M."/>
            <person name="Wortman J.R."/>
            <person name="Badger J.H."/>
            <person name="Ren Q."/>
            <person name="Amedeo P."/>
            <person name="Jones K.M."/>
            <person name="Tallon L.J."/>
            <person name="Delcher A.L."/>
            <person name="Salzberg S.L."/>
            <person name="Silva J.C."/>
            <person name="Haas B.J."/>
            <person name="Majoros W.H."/>
            <person name="Farzad M."/>
            <person name="Carlton J.M."/>
            <person name="Smith R.K. Jr."/>
            <person name="Garg J."/>
            <person name="Pearlman R.E."/>
            <person name="Karrer K.M."/>
            <person name="Sun L."/>
            <person name="Manning G."/>
            <person name="Elde N.C."/>
            <person name="Turkewitz A.P."/>
            <person name="Asai D.J."/>
            <person name="Wilkes D.E."/>
            <person name="Wang Y."/>
            <person name="Cai H."/>
            <person name="Collins K."/>
            <person name="Stewart B.A."/>
            <person name="Lee S.R."/>
            <person name="Wilamowska K."/>
            <person name="Weinberg Z."/>
            <person name="Ruzzo W.L."/>
            <person name="Wloga D."/>
            <person name="Gaertig J."/>
            <person name="Frankel J."/>
            <person name="Tsao C.-C."/>
            <person name="Gorovsky M.A."/>
            <person name="Keeling P.J."/>
            <person name="Waller R.F."/>
            <person name="Patron N.J."/>
            <person name="Cherry J.M."/>
            <person name="Stover N.A."/>
            <person name="Krieger C.J."/>
            <person name="del Toro C."/>
            <person name="Ryder H.F."/>
            <person name="Williamson S.C."/>
            <person name="Barbeau R.A."/>
            <person name="Hamilton E.P."/>
            <person name="Orias E."/>
        </authorList>
    </citation>
    <scope>NUCLEOTIDE SEQUENCE [LARGE SCALE GENOMIC DNA]</scope>
    <source>
        <strain evidence="3">SB210</strain>
    </source>
</reference>
<gene>
    <name evidence="2" type="ORF">TTHERM_00890190</name>
</gene>
<evidence type="ECO:0000256" key="1">
    <source>
        <dbReference type="SAM" id="Phobius"/>
    </source>
</evidence>
<dbReference type="GeneID" id="7831053"/>
<dbReference type="RefSeq" id="XP_001020310.3">
    <property type="nucleotide sequence ID" value="XM_001020310.3"/>
</dbReference>
<sequence>MRNIKQFSLLNRLISSSLSSQTPHYRFVQIAQKPPNSKYSDQYELSSDEIDNVLKKRPKKEKQSVVFATEISQDQTYEKDIKETLQEIQSKPKNYNANQTLSEESDDYLDGQAIASTSSGKGIITGRLDDETRVQVKYYKYDLPIPNIDPEIVGIVDPFERAKREYETSNQRLWALLNLNENTPYETYELSLRHKFNNELDMYGDIQDEALIREQQQKELGDGAIPQYHLTNVDYMERMRRHVTVNFNMPGAIELEHPHKFLKELRPIEEFRHTPLIPISERQMREHQQKVEALSRRGFYYEIKKDTVYNWILASVAISIGLYMISLVIKKEEESGIAVERLKIERSQIGLAKK</sequence>
<keyword evidence="1" id="KW-0472">Membrane</keyword>
<dbReference type="KEGG" id="tet:TTHERM_00890190"/>
<accession>Q23U79</accession>
<keyword evidence="3" id="KW-1185">Reference proteome</keyword>
<dbReference type="InParanoid" id="Q23U79"/>
<dbReference type="Proteomes" id="UP000009168">
    <property type="component" value="Unassembled WGS sequence"/>
</dbReference>
<dbReference type="AlphaFoldDB" id="Q23U79"/>
<protein>
    <submittedName>
        <fullName evidence="2">Transmembrane protein, putative</fullName>
    </submittedName>
</protein>
<dbReference type="OrthoDB" id="311513at2759"/>
<dbReference type="HOGENOM" id="CLU_746997_0_0_1"/>
<proteinExistence type="predicted"/>
<name>Q23U79_TETTS</name>